<protein>
    <submittedName>
        <fullName evidence="2">Uncharacterized protein</fullName>
    </submittedName>
</protein>
<evidence type="ECO:0000256" key="1">
    <source>
        <dbReference type="SAM" id="MobiDB-lite"/>
    </source>
</evidence>
<evidence type="ECO:0000313" key="2">
    <source>
        <dbReference type="EMBL" id="KAE9035893.1"/>
    </source>
</evidence>
<feature type="region of interest" description="Disordered" evidence="1">
    <location>
        <begin position="1"/>
        <end position="21"/>
    </location>
</feature>
<accession>A0A6A3N2U4</accession>
<comment type="caution">
    <text evidence="2">The sequence shown here is derived from an EMBL/GenBank/DDBJ whole genome shotgun (WGS) entry which is preliminary data.</text>
</comment>
<sequence>MTARESVIRQHGRAGRAAENPLQDAQRGQLLQLLLWVAARTHSLTHAAVSHRLSGRPLRPVREQDARGDRVHCEQRDQLIAADVAMHGRARPQGSNCNLLVESEGAEMVPGWNFQLVDDGGNALTSADAVPVDIEDVVCQSVSCSPYDVIAADLKVFAVTQEGKHALEEDSSTGSFGGRPMVVQRRMR</sequence>
<proteinExistence type="predicted"/>
<dbReference type="EMBL" id="QXFV01000495">
    <property type="protein sequence ID" value="KAE9035893.1"/>
    <property type="molecule type" value="Genomic_DNA"/>
</dbReference>
<feature type="region of interest" description="Disordered" evidence="1">
    <location>
        <begin position="169"/>
        <end position="188"/>
    </location>
</feature>
<reference evidence="2 3" key="1">
    <citation type="submission" date="2018-09" db="EMBL/GenBank/DDBJ databases">
        <title>Genomic investigation of the strawberry pathogen Phytophthora fragariae indicates pathogenicity is determined by transcriptional variation in three key races.</title>
        <authorList>
            <person name="Adams T.M."/>
            <person name="Armitage A.D."/>
            <person name="Sobczyk M.K."/>
            <person name="Bates H.J."/>
            <person name="Dunwell J.M."/>
            <person name="Nellist C.F."/>
            <person name="Harrison R.J."/>
        </authorList>
    </citation>
    <scope>NUCLEOTIDE SEQUENCE [LARGE SCALE GENOMIC DNA]</scope>
    <source>
        <strain evidence="2 3">SCRP249</strain>
    </source>
</reference>
<organism evidence="2 3">
    <name type="scientific">Phytophthora rubi</name>
    <dbReference type="NCBI Taxonomy" id="129364"/>
    <lineage>
        <taxon>Eukaryota</taxon>
        <taxon>Sar</taxon>
        <taxon>Stramenopiles</taxon>
        <taxon>Oomycota</taxon>
        <taxon>Peronosporomycetes</taxon>
        <taxon>Peronosporales</taxon>
        <taxon>Peronosporaceae</taxon>
        <taxon>Phytophthora</taxon>
    </lineage>
</organism>
<dbReference type="Proteomes" id="UP000429607">
    <property type="component" value="Unassembled WGS sequence"/>
</dbReference>
<dbReference type="AlphaFoldDB" id="A0A6A3N2U4"/>
<evidence type="ECO:0000313" key="3">
    <source>
        <dbReference type="Proteomes" id="UP000429607"/>
    </source>
</evidence>
<name>A0A6A3N2U4_9STRA</name>
<gene>
    <name evidence="2" type="ORF">PR001_g9095</name>
</gene>